<dbReference type="Gene3D" id="1.10.150.130">
    <property type="match status" value="1"/>
</dbReference>
<evidence type="ECO:0000313" key="8">
    <source>
        <dbReference type="EMBL" id="TWU62573.1"/>
    </source>
</evidence>
<dbReference type="PANTHER" id="PTHR30349:SF41">
    <property type="entry name" value="INTEGRASE_RECOMBINASE PROTEIN MJ0367-RELATED"/>
    <property type="match status" value="1"/>
</dbReference>
<dbReference type="GO" id="GO:0003677">
    <property type="term" value="F:DNA binding"/>
    <property type="evidence" value="ECO:0007669"/>
    <property type="project" value="UniProtKB-UniRule"/>
</dbReference>
<dbReference type="Pfam" id="PF13495">
    <property type="entry name" value="Phage_int_SAM_4"/>
    <property type="match status" value="1"/>
</dbReference>
<dbReference type="EMBL" id="SJPZ01000002">
    <property type="protein sequence ID" value="TWU62573.1"/>
    <property type="molecule type" value="Genomic_DNA"/>
</dbReference>
<protein>
    <submittedName>
        <fullName evidence="8">Tyrosine recombinase XerC</fullName>
    </submittedName>
</protein>
<reference evidence="8 9" key="1">
    <citation type="submission" date="2019-02" db="EMBL/GenBank/DDBJ databases">
        <title>Deep-cultivation of Planctomycetes and their phenomic and genomic characterization uncovers novel biology.</title>
        <authorList>
            <person name="Wiegand S."/>
            <person name="Jogler M."/>
            <person name="Boedeker C."/>
            <person name="Pinto D."/>
            <person name="Vollmers J."/>
            <person name="Rivas-Marin E."/>
            <person name="Kohn T."/>
            <person name="Peeters S.H."/>
            <person name="Heuer A."/>
            <person name="Rast P."/>
            <person name="Oberbeckmann S."/>
            <person name="Bunk B."/>
            <person name="Jeske O."/>
            <person name="Meyerdierks A."/>
            <person name="Storesund J.E."/>
            <person name="Kallscheuer N."/>
            <person name="Luecker S."/>
            <person name="Lage O.M."/>
            <person name="Pohl T."/>
            <person name="Merkel B.J."/>
            <person name="Hornburger P."/>
            <person name="Mueller R.-W."/>
            <person name="Bruemmer F."/>
            <person name="Labrenz M."/>
            <person name="Spormann A.M."/>
            <person name="Op Den Camp H."/>
            <person name="Overmann J."/>
            <person name="Amann R."/>
            <person name="Jetten M.S.M."/>
            <person name="Mascher T."/>
            <person name="Medema M.H."/>
            <person name="Devos D.P."/>
            <person name="Kaster A.-K."/>
            <person name="Ovreas L."/>
            <person name="Rohde M."/>
            <person name="Galperin M.Y."/>
            <person name="Jogler C."/>
        </authorList>
    </citation>
    <scope>NUCLEOTIDE SEQUENCE [LARGE SCALE GENOMIC DNA]</scope>
    <source>
        <strain evidence="8 9">V7</strain>
    </source>
</reference>
<proteinExistence type="inferred from homology"/>
<gene>
    <name evidence="8" type="primary">xerC_7</name>
    <name evidence="8" type="ORF">V7x_43080</name>
</gene>
<dbReference type="GO" id="GO:0015074">
    <property type="term" value="P:DNA integration"/>
    <property type="evidence" value="ECO:0007669"/>
    <property type="project" value="UniProtKB-KW"/>
</dbReference>
<dbReference type="PROSITE" id="PS51900">
    <property type="entry name" value="CB"/>
    <property type="match status" value="1"/>
</dbReference>
<evidence type="ECO:0000259" key="7">
    <source>
        <dbReference type="PROSITE" id="PS51900"/>
    </source>
</evidence>
<dbReference type="InterPro" id="IPR010998">
    <property type="entry name" value="Integrase_recombinase_N"/>
</dbReference>
<dbReference type="InterPro" id="IPR002104">
    <property type="entry name" value="Integrase_catalytic"/>
</dbReference>
<comment type="caution">
    <text evidence="8">The sequence shown here is derived from an EMBL/GenBank/DDBJ whole genome shotgun (WGS) entry which is preliminary data.</text>
</comment>
<dbReference type="InterPro" id="IPR013762">
    <property type="entry name" value="Integrase-like_cat_sf"/>
</dbReference>
<dbReference type="RefSeq" id="WP_146415362.1">
    <property type="nucleotide sequence ID" value="NZ_SJPZ01000002.1"/>
</dbReference>
<organism evidence="8 9">
    <name type="scientific">Crateriforma conspicua</name>
    <dbReference type="NCBI Taxonomy" id="2527996"/>
    <lineage>
        <taxon>Bacteria</taxon>
        <taxon>Pseudomonadati</taxon>
        <taxon>Planctomycetota</taxon>
        <taxon>Planctomycetia</taxon>
        <taxon>Planctomycetales</taxon>
        <taxon>Planctomycetaceae</taxon>
        <taxon>Crateriforma</taxon>
    </lineage>
</organism>
<dbReference type="GO" id="GO:0006310">
    <property type="term" value="P:DNA recombination"/>
    <property type="evidence" value="ECO:0007669"/>
    <property type="project" value="UniProtKB-KW"/>
</dbReference>
<evidence type="ECO:0000256" key="1">
    <source>
        <dbReference type="ARBA" id="ARBA00008857"/>
    </source>
</evidence>
<dbReference type="Pfam" id="PF00589">
    <property type="entry name" value="Phage_integrase"/>
    <property type="match status" value="1"/>
</dbReference>
<sequence>MPEMIRRAGERATHRFLEFFTANIRNPGTRAVYARAVAQFCRWCERQEIDLPQVSPFIVAAYIEQLTQQRSAPTVKTHLAAIRMLFDWLVVGQILPVNPAASVRGPKHVVEKGKTPVLTADEARQLLDSIDCTKIVGLRDRALIGVMVYSFARVTAAIVMDVEDYYPQGRRMWFRLHEKGGKHHDVPAHHNAEAYVDAYLDAAGIGGDKKSPLFRTVSRNRKLTPRRMHRADVLRMIKRRARRAGLPDRICCHTFRATGITAYLEGGGSLEHAQRIAAHNSVRTTKLYDRRSDAVSLDEIERIII</sequence>
<dbReference type="OrthoDB" id="7830133at2"/>
<dbReference type="InterPro" id="IPR044068">
    <property type="entry name" value="CB"/>
</dbReference>
<evidence type="ECO:0000256" key="5">
    <source>
        <dbReference type="PROSITE-ProRule" id="PRU01248"/>
    </source>
</evidence>
<keyword evidence="2" id="KW-0229">DNA integration</keyword>
<evidence type="ECO:0000256" key="4">
    <source>
        <dbReference type="ARBA" id="ARBA00023172"/>
    </source>
</evidence>
<keyword evidence="4" id="KW-0233">DNA recombination</keyword>
<name>A0A5C6FQ47_9PLAN</name>
<evidence type="ECO:0000259" key="6">
    <source>
        <dbReference type="PROSITE" id="PS51898"/>
    </source>
</evidence>
<dbReference type="Gene3D" id="1.10.443.10">
    <property type="entry name" value="Intergrase catalytic core"/>
    <property type="match status" value="1"/>
</dbReference>
<dbReference type="InterPro" id="IPR011010">
    <property type="entry name" value="DNA_brk_join_enz"/>
</dbReference>
<comment type="similarity">
    <text evidence="1">Belongs to the 'phage' integrase family.</text>
</comment>
<keyword evidence="3 5" id="KW-0238">DNA-binding</keyword>
<dbReference type="InterPro" id="IPR004107">
    <property type="entry name" value="Integrase_SAM-like_N"/>
</dbReference>
<accession>A0A5C6FQ47</accession>
<dbReference type="InterPro" id="IPR050090">
    <property type="entry name" value="Tyrosine_recombinase_XerCD"/>
</dbReference>
<dbReference type="Proteomes" id="UP000316476">
    <property type="component" value="Unassembled WGS sequence"/>
</dbReference>
<evidence type="ECO:0000256" key="3">
    <source>
        <dbReference type="ARBA" id="ARBA00023125"/>
    </source>
</evidence>
<dbReference type="AlphaFoldDB" id="A0A5C6FQ47"/>
<dbReference type="PANTHER" id="PTHR30349">
    <property type="entry name" value="PHAGE INTEGRASE-RELATED"/>
    <property type="match status" value="1"/>
</dbReference>
<dbReference type="SUPFAM" id="SSF56349">
    <property type="entry name" value="DNA breaking-rejoining enzymes"/>
    <property type="match status" value="1"/>
</dbReference>
<feature type="domain" description="Tyr recombinase" evidence="6">
    <location>
        <begin position="113"/>
        <end position="302"/>
    </location>
</feature>
<evidence type="ECO:0000256" key="2">
    <source>
        <dbReference type="ARBA" id="ARBA00022908"/>
    </source>
</evidence>
<feature type="domain" description="Core-binding (CB)" evidence="7">
    <location>
        <begin position="7"/>
        <end position="90"/>
    </location>
</feature>
<dbReference type="PROSITE" id="PS51898">
    <property type="entry name" value="TYR_RECOMBINASE"/>
    <property type="match status" value="1"/>
</dbReference>
<evidence type="ECO:0000313" key="9">
    <source>
        <dbReference type="Proteomes" id="UP000316476"/>
    </source>
</evidence>